<proteinExistence type="inferred from homology"/>
<dbReference type="GO" id="GO:0016709">
    <property type="term" value="F:oxidoreductase activity, acting on paired donors, with incorporation or reduction of molecular oxygen, NAD(P)H as one donor, and incorporation of one atom of oxygen"/>
    <property type="evidence" value="ECO:0007669"/>
    <property type="project" value="UniProtKB-ARBA"/>
</dbReference>
<dbReference type="Proteomes" id="UP001054252">
    <property type="component" value="Unassembled WGS sequence"/>
</dbReference>
<name>A0AAV5J3U9_9ROSI</name>
<comment type="caution">
    <text evidence="9">The sequence shown here is derived from an EMBL/GenBank/DDBJ whole genome shotgun (WGS) entry which is preliminary data.</text>
</comment>
<dbReference type="CDD" id="cd20654">
    <property type="entry name" value="CYP82"/>
    <property type="match status" value="1"/>
</dbReference>
<evidence type="ECO:0000256" key="7">
    <source>
        <dbReference type="PIRSR" id="PIRSR602401-1"/>
    </source>
</evidence>
<dbReference type="Gene3D" id="1.10.630.10">
    <property type="entry name" value="Cytochrome P450"/>
    <property type="match status" value="1"/>
</dbReference>
<evidence type="ECO:0000313" key="9">
    <source>
        <dbReference type="EMBL" id="GKV04733.1"/>
    </source>
</evidence>
<dbReference type="Pfam" id="PF00067">
    <property type="entry name" value="p450"/>
    <property type="match status" value="1"/>
</dbReference>
<dbReference type="FunFam" id="1.10.630.10:FF:000026">
    <property type="entry name" value="Cytochrome P450 82C4"/>
    <property type="match status" value="1"/>
</dbReference>
<evidence type="ECO:0000256" key="1">
    <source>
        <dbReference type="ARBA" id="ARBA00010617"/>
    </source>
</evidence>
<keyword evidence="6 8" id="KW-0503">Monooxygenase</keyword>
<dbReference type="InterPro" id="IPR050651">
    <property type="entry name" value="Plant_Cytochrome_P450_Monoox"/>
</dbReference>
<dbReference type="InterPro" id="IPR001128">
    <property type="entry name" value="Cyt_P450"/>
</dbReference>
<dbReference type="PANTHER" id="PTHR47947:SF49">
    <property type="entry name" value="CYTOCHROME P450 FAMILY PROTEIN"/>
    <property type="match status" value="1"/>
</dbReference>
<gene>
    <name evidence="9" type="ORF">SLEP1_g16846</name>
</gene>
<dbReference type="AlphaFoldDB" id="A0AAV5J3U9"/>
<dbReference type="InterPro" id="IPR017972">
    <property type="entry name" value="Cyt_P450_CS"/>
</dbReference>
<dbReference type="SUPFAM" id="SSF48264">
    <property type="entry name" value="Cytochrome P450"/>
    <property type="match status" value="1"/>
</dbReference>
<dbReference type="GO" id="GO:0020037">
    <property type="term" value="F:heme binding"/>
    <property type="evidence" value="ECO:0007669"/>
    <property type="project" value="InterPro"/>
</dbReference>
<dbReference type="PANTHER" id="PTHR47947">
    <property type="entry name" value="CYTOCHROME P450 82C3-RELATED"/>
    <property type="match status" value="1"/>
</dbReference>
<dbReference type="InterPro" id="IPR002401">
    <property type="entry name" value="Cyt_P450_E_grp-I"/>
</dbReference>
<evidence type="ECO:0000256" key="2">
    <source>
        <dbReference type="ARBA" id="ARBA00022617"/>
    </source>
</evidence>
<evidence type="ECO:0000256" key="4">
    <source>
        <dbReference type="ARBA" id="ARBA00023002"/>
    </source>
</evidence>
<comment type="cofactor">
    <cofactor evidence="7">
        <name>heme</name>
        <dbReference type="ChEBI" id="CHEBI:30413"/>
    </cofactor>
</comment>
<dbReference type="InterPro" id="IPR036396">
    <property type="entry name" value="Cyt_P450_sf"/>
</dbReference>
<dbReference type="PROSITE" id="PS00086">
    <property type="entry name" value="CYTOCHROME_P450"/>
    <property type="match status" value="1"/>
</dbReference>
<comment type="similarity">
    <text evidence="1 8">Belongs to the cytochrome P450 family.</text>
</comment>
<evidence type="ECO:0000256" key="6">
    <source>
        <dbReference type="ARBA" id="ARBA00023033"/>
    </source>
</evidence>
<dbReference type="PRINTS" id="PR00463">
    <property type="entry name" value="EP450I"/>
</dbReference>
<evidence type="ECO:0000256" key="5">
    <source>
        <dbReference type="ARBA" id="ARBA00023004"/>
    </source>
</evidence>
<evidence type="ECO:0000256" key="8">
    <source>
        <dbReference type="RuleBase" id="RU000461"/>
    </source>
</evidence>
<feature type="binding site" description="axial binding residue" evidence="7">
    <location>
        <position position="388"/>
    </location>
    <ligand>
        <name>heme</name>
        <dbReference type="ChEBI" id="CHEBI:30413"/>
    </ligand>
    <ligandPart>
        <name>Fe</name>
        <dbReference type="ChEBI" id="CHEBI:18248"/>
    </ligandPart>
</feature>
<keyword evidence="5 7" id="KW-0408">Iron</keyword>
<keyword evidence="10" id="KW-1185">Reference proteome</keyword>
<keyword evidence="2 7" id="KW-0349">Heme</keyword>
<evidence type="ECO:0008006" key="11">
    <source>
        <dbReference type="Google" id="ProtNLM"/>
    </source>
</evidence>
<sequence>MNLMRLKLYPSGPGAMADKYGSIYSIRLGIRQAVVVSSWQIAKELFTTKDMAVASRPKSIATKIMGYNHAMFAFAPYGPYWREVRKMTTLKLLSNWQIDLLKHVRVTEVEAWLKELHKFCKGRNDGSSRVLVDMKKWFKDLTMNVILRVIAGKRSFGAGAEGDEEEVKRCQKVTIEVMRLFGLFVVRDAIPFLGWLDLGGHEKAMKEAAKEWDSLLGHWLEEHKRKRTNQEKDFMDVMLSLLDGTNLSGGAETTATALTWILSLLLNHRDALRKVQEELEINVEKGRLVQESDIRNLVYLQAVVKETMRLYPPAPLSGPREVIKDCSIGRYHVQKGTRLIMNLWKIQTDPSVWAEPLKFWPKRFIETHTHVEGQDHQLIPFGGGRRGCPGESFAMQVIPLALASVLHAFDFSTPSDALVDMTGSVGITNMKATPLEVLVSPRLSPQIFGSC</sequence>
<dbReference type="PRINTS" id="PR00385">
    <property type="entry name" value="P450"/>
</dbReference>
<reference evidence="9 10" key="1">
    <citation type="journal article" date="2021" name="Commun. Biol.">
        <title>The genome of Shorea leprosula (Dipterocarpaceae) highlights the ecological relevance of drought in aseasonal tropical rainforests.</title>
        <authorList>
            <person name="Ng K.K.S."/>
            <person name="Kobayashi M.J."/>
            <person name="Fawcett J.A."/>
            <person name="Hatakeyama M."/>
            <person name="Paape T."/>
            <person name="Ng C.H."/>
            <person name="Ang C.C."/>
            <person name="Tnah L.H."/>
            <person name="Lee C.T."/>
            <person name="Nishiyama T."/>
            <person name="Sese J."/>
            <person name="O'Brien M.J."/>
            <person name="Copetti D."/>
            <person name="Mohd Noor M.I."/>
            <person name="Ong R.C."/>
            <person name="Putra M."/>
            <person name="Sireger I.Z."/>
            <person name="Indrioko S."/>
            <person name="Kosugi Y."/>
            <person name="Izuno A."/>
            <person name="Isagi Y."/>
            <person name="Lee S.L."/>
            <person name="Shimizu K.K."/>
        </authorList>
    </citation>
    <scope>NUCLEOTIDE SEQUENCE [LARGE SCALE GENOMIC DNA]</scope>
    <source>
        <strain evidence="9">214</strain>
    </source>
</reference>
<evidence type="ECO:0000256" key="3">
    <source>
        <dbReference type="ARBA" id="ARBA00022723"/>
    </source>
</evidence>
<dbReference type="EMBL" id="BPVZ01000022">
    <property type="protein sequence ID" value="GKV04733.1"/>
    <property type="molecule type" value="Genomic_DNA"/>
</dbReference>
<keyword evidence="3 7" id="KW-0479">Metal-binding</keyword>
<protein>
    <recommendedName>
        <fullName evidence="11">Cytochrome P450</fullName>
    </recommendedName>
</protein>
<dbReference type="GO" id="GO:0005506">
    <property type="term" value="F:iron ion binding"/>
    <property type="evidence" value="ECO:0007669"/>
    <property type="project" value="InterPro"/>
</dbReference>
<keyword evidence="4 8" id="KW-0560">Oxidoreductase</keyword>
<organism evidence="9 10">
    <name type="scientific">Rubroshorea leprosula</name>
    <dbReference type="NCBI Taxonomy" id="152421"/>
    <lineage>
        <taxon>Eukaryota</taxon>
        <taxon>Viridiplantae</taxon>
        <taxon>Streptophyta</taxon>
        <taxon>Embryophyta</taxon>
        <taxon>Tracheophyta</taxon>
        <taxon>Spermatophyta</taxon>
        <taxon>Magnoliopsida</taxon>
        <taxon>eudicotyledons</taxon>
        <taxon>Gunneridae</taxon>
        <taxon>Pentapetalae</taxon>
        <taxon>rosids</taxon>
        <taxon>malvids</taxon>
        <taxon>Malvales</taxon>
        <taxon>Dipterocarpaceae</taxon>
        <taxon>Rubroshorea</taxon>
    </lineage>
</organism>
<accession>A0AAV5J3U9</accession>
<evidence type="ECO:0000313" key="10">
    <source>
        <dbReference type="Proteomes" id="UP001054252"/>
    </source>
</evidence>